<dbReference type="AlphaFoldDB" id="A0A9D4YZ15"/>
<dbReference type="Pfam" id="PF01301">
    <property type="entry name" value="Glyco_hydro_35"/>
    <property type="match status" value="1"/>
</dbReference>
<dbReference type="InterPro" id="IPR001944">
    <property type="entry name" value="Glycoside_Hdrlase_35"/>
</dbReference>
<proteinExistence type="inferred from homology"/>
<sequence length="694" mass="75912">MGGRQMFVTVGVVLAVGAAAAAATNSAAVEGGTPTFTIANNRFILDGEHHRLISGSMHYFRIHPAQWKDRLERAAAMGINTVEVYTPWNLHEPYPGHFDWEGVADIERWIALIKEVGLKVLLRPGPYICAEWENGGFPSWFASSKVSGGRTMRMRTHDPLYLEHVDRWWATLFAKLRRHMHENGGPILMVQVENELGFCNDDKAYLRHLAALVRMHLSRRTLLFTTDPPGVAARGTLAGEEVYTVVDFGPGYDLDTAFGVQKSLNAAGKSPPFCSEFYTGWLSHWGEKMANTSTELLLHDTQALLEYANSSASLSFYMLHGGTNFGFWAGANVDGTRYLPHITSYDYDSPISESGDYCQPGIGGPCKYHALREVIQRHTGAALPEVPPRPMVADYGRVELRDALPLLDAVKQLFGEQGGVRTQLPDIMEEYGQRWGLILYRTQLPATALSQGATLDLGAPVHDYASVLVDGHMVGRLDRSEPSNVTMVLPVQAAGRSSGPGATVQLDIVVEAMGRQNFGCDTGNWDFKGLTSRNVTLNGKVLRGWEVYPLEQLDDPSGLSYASGAAGEVMLAAVRRCMLLAPTVGVPRRDAAAGPIFFRGSFSIDGATAMRNAGGQLADTHLAVQGWSKGIAWCNGFALGWYWPRIGPQMTLYIPGPVLREGLNEIVLLEVERPADDEAVTLAGEPDFHGPKET</sequence>
<dbReference type="SUPFAM" id="SSF51445">
    <property type="entry name" value="(Trans)glycosidases"/>
    <property type="match status" value="1"/>
</dbReference>
<evidence type="ECO:0000313" key="12">
    <source>
        <dbReference type="EMBL" id="KAI3434572.1"/>
    </source>
</evidence>
<evidence type="ECO:0000256" key="2">
    <source>
        <dbReference type="ARBA" id="ARBA00009809"/>
    </source>
</evidence>
<dbReference type="InterPro" id="IPR048913">
    <property type="entry name" value="BetaGal_gal-bd"/>
</dbReference>
<dbReference type="Pfam" id="PF21467">
    <property type="entry name" value="BetaGal_gal-bd"/>
    <property type="match status" value="1"/>
</dbReference>
<organism evidence="12 13">
    <name type="scientific">Chlorella vulgaris</name>
    <name type="common">Green alga</name>
    <dbReference type="NCBI Taxonomy" id="3077"/>
    <lineage>
        <taxon>Eukaryota</taxon>
        <taxon>Viridiplantae</taxon>
        <taxon>Chlorophyta</taxon>
        <taxon>core chlorophytes</taxon>
        <taxon>Trebouxiophyceae</taxon>
        <taxon>Chlorellales</taxon>
        <taxon>Chlorellaceae</taxon>
        <taxon>Chlorella clade</taxon>
        <taxon>Chlorella</taxon>
    </lineage>
</organism>
<evidence type="ECO:0000256" key="8">
    <source>
        <dbReference type="SAM" id="SignalP"/>
    </source>
</evidence>
<dbReference type="OrthoDB" id="505634at2759"/>
<dbReference type="Gene3D" id="3.20.20.80">
    <property type="entry name" value="Glycosidases"/>
    <property type="match status" value="1"/>
</dbReference>
<keyword evidence="4" id="KW-0378">Hydrolase</keyword>
<dbReference type="InterPro" id="IPR026283">
    <property type="entry name" value="B-gal_1-like"/>
</dbReference>
<feature type="signal peptide" evidence="8">
    <location>
        <begin position="1"/>
        <end position="21"/>
    </location>
</feature>
<feature type="active site" description="Nucleophile" evidence="6">
    <location>
        <position position="276"/>
    </location>
</feature>
<dbReference type="InterPro" id="IPR031330">
    <property type="entry name" value="Gly_Hdrlase_35_cat"/>
</dbReference>
<evidence type="ECO:0000313" key="13">
    <source>
        <dbReference type="Proteomes" id="UP001055712"/>
    </source>
</evidence>
<comment type="catalytic activity">
    <reaction evidence="1">
        <text>Hydrolysis of terminal non-reducing beta-D-galactose residues in beta-D-galactosides.</text>
        <dbReference type="EC" id="3.2.1.23"/>
    </reaction>
</comment>
<dbReference type="Gene3D" id="2.60.120.260">
    <property type="entry name" value="Galactose-binding domain-like"/>
    <property type="match status" value="2"/>
</dbReference>
<comment type="similarity">
    <text evidence="2 7">Belongs to the glycosyl hydrolase 35 family.</text>
</comment>
<feature type="active site" description="Proton donor" evidence="6">
    <location>
        <position position="195"/>
    </location>
</feature>
<dbReference type="PIRSF" id="PIRSF006336">
    <property type="entry name" value="B-gal"/>
    <property type="match status" value="1"/>
</dbReference>
<dbReference type="FunFam" id="3.20.20.80:FF:000115">
    <property type="entry name" value="Beta-galactosidase"/>
    <property type="match status" value="1"/>
</dbReference>
<dbReference type="InterPro" id="IPR048912">
    <property type="entry name" value="BetaGal1-like_ABD1"/>
</dbReference>
<gene>
    <name evidence="12" type="ORF">D9Q98_002644</name>
</gene>
<evidence type="ECO:0000256" key="6">
    <source>
        <dbReference type="PIRSR" id="PIRSR006336-1"/>
    </source>
</evidence>
<dbReference type="GO" id="GO:0004565">
    <property type="term" value="F:beta-galactosidase activity"/>
    <property type="evidence" value="ECO:0007669"/>
    <property type="project" value="UniProtKB-EC"/>
</dbReference>
<evidence type="ECO:0000256" key="1">
    <source>
        <dbReference type="ARBA" id="ARBA00001412"/>
    </source>
</evidence>
<dbReference type="GO" id="GO:0005975">
    <property type="term" value="P:carbohydrate metabolic process"/>
    <property type="evidence" value="ECO:0007669"/>
    <property type="project" value="InterPro"/>
</dbReference>
<reference evidence="12" key="1">
    <citation type="journal article" date="2019" name="Plant J.">
        <title>Chlorella vulgaris genome assembly and annotation reveals the molecular basis for metabolic acclimation to high light conditions.</title>
        <authorList>
            <person name="Cecchin M."/>
            <person name="Marcolungo L."/>
            <person name="Rossato M."/>
            <person name="Girolomoni L."/>
            <person name="Cosentino E."/>
            <person name="Cuine S."/>
            <person name="Li-Beisson Y."/>
            <person name="Delledonne M."/>
            <person name="Ballottari M."/>
        </authorList>
    </citation>
    <scope>NUCLEOTIDE SEQUENCE</scope>
    <source>
        <strain evidence="12">211/11P</strain>
    </source>
</reference>
<name>A0A9D4YZ15_CHLVU</name>
<evidence type="ECO:0000256" key="5">
    <source>
        <dbReference type="ARBA" id="ARBA00023295"/>
    </source>
</evidence>
<comment type="caution">
    <text evidence="12">The sequence shown here is derived from an EMBL/GenBank/DDBJ whole genome shotgun (WGS) entry which is preliminary data.</text>
</comment>
<keyword evidence="8" id="KW-0732">Signal</keyword>
<dbReference type="EC" id="3.2.1.23" evidence="3"/>
<evidence type="ECO:0000259" key="10">
    <source>
        <dbReference type="Pfam" id="PF21317"/>
    </source>
</evidence>
<dbReference type="PRINTS" id="PR00742">
    <property type="entry name" value="GLHYDRLASE35"/>
</dbReference>
<dbReference type="SUPFAM" id="SSF49785">
    <property type="entry name" value="Galactose-binding domain-like"/>
    <property type="match status" value="1"/>
</dbReference>
<dbReference type="InterPro" id="IPR008979">
    <property type="entry name" value="Galactose-bd-like_sf"/>
</dbReference>
<dbReference type="InterPro" id="IPR017853">
    <property type="entry name" value="GH"/>
</dbReference>
<evidence type="ECO:0000256" key="4">
    <source>
        <dbReference type="ARBA" id="ARBA00022801"/>
    </source>
</evidence>
<dbReference type="Proteomes" id="UP001055712">
    <property type="component" value="Unassembled WGS sequence"/>
</dbReference>
<dbReference type="Pfam" id="PF21317">
    <property type="entry name" value="BetaGal_ABD_1"/>
    <property type="match status" value="1"/>
</dbReference>
<evidence type="ECO:0000256" key="3">
    <source>
        <dbReference type="ARBA" id="ARBA00012756"/>
    </source>
</evidence>
<evidence type="ECO:0000259" key="11">
    <source>
        <dbReference type="Pfam" id="PF21467"/>
    </source>
</evidence>
<evidence type="ECO:0000259" key="9">
    <source>
        <dbReference type="Pfam" id="PF01301"/>
    </source>
</evidence>
<protein>
    <recommendedName>
        <fullName evidence="3">beta-galactosidase</fullName>
        <ecNumber evidence="3">3.2.1.23</ecNumber>
    </recommendedName>
</protein>
<dbReference type="PANTHER" id="PTHR23421">
    <property type="entry name" value="BETA-GALACTOSIDASE RELATED"/>
    <property type="match status" value="1"/>
</dbReference>
<keyword evidence="5" id="KW-0326">Glycosidase</keyword>
<feature type="domain" description="Beta-galactosidase galactose-binding" evidence="11">
    <location>
        <begin position="595"/>
        <end position="664"/>
    </location>
</feature>
<feature type="chain" id="PRO_5039578720" description="beta-galactosidase" evidence="8">
    <location>
        <begin position="22"/>
        <end position="694"/>
    </location>
</feature>
<dbReference type="EMBL" id="SIDB01000003">
    <property type="protein sequence ID" value="KAI3434572.1"/>
    <property type="molecule type" value="Genomic_DNA"/>
</dbReference>
<accession>A0A9D4YZ15</accession>
<feature type="domain" description="Glycoside hydrolase 35 catalytic" evidence="9">
    <location>
        <begin position="43"/>
        <end position="376"/>
    </location>
</feature>
<keyword evidence="13" id="KW-1185">Reference proteome</keyword>
<evidence type="ECO:0000256" key="7">
    <source>
        <dbReference type="RuleBase" id="RU003679"/>
    </source>
</evidence>
<reference evidence="12" key="2">
    <citation type="submission" date="2020-11" db="EMBL/GenBank/DDBJ databases">
        <authorList>
            <person name="Cecchin M."/>
            <person name="Marcolungo L."/>
            <person name="Rossato M."/>
            <person name="Girolomoni L."/>
            <person name="Cosentino E."/>
            <person name="Cuine S."/>
            <person name="Li-Beisson Y."/>
            <person name="Delledonne M."/>
            <person name="Ballottari M."/>
        </authorList>
    </citation>
    <scope>NUCLEOTIDE SEQUENCE</scope>
    <source>
        <strain evidence="12">211/11P</strain>
        <tissue evidence="12">Whole cell</tissue>
    </source>
</reference>
<feature type="domain" description="Beta-galactosidase 1-like first all-beta" evidence="10">
    <location>
        <begin position="426"/>
        <end position="551"/>
    </location>
</feature>